<reference evidence="1 2" key="1">
    <citation type="journal article" date="2018" name="BMC Genomics">
        <title>Genomic comparison of Trypanosoma conorhini and Trypanosoma rangeli to Trypanosoma cruzi strains of high and low virulence.</title>
        <authorList>
            <person name="Bradwell K.R."/>
            <person name="Koparde V.N."/>
            <person name="Matveyev A.V."/>
            <person name="Serrano M.G."/>
            <person name="Alves J.M."/>
            <person name="Parikh H."/>
            <person name="Huang B."/>
            <person name="Lee V."/>
            <person name="Espinosa-Alvarez O."/>
            <person name="Ortiz P.A."/>
            <person name="Costa-Martins A.G."/>
            <person name="Teixeira M.M."/>
            <person name="Buck G.A."/>
        </authorList>
    </citation>
    <scope>NUCLEOTIDE SEQUENCE [LARGE SCALE GENOMIC DNA]</scope>
    <source>
        <strain evidence="1 2">AM80</strain>
    </source>
</reference>
<proteinExistence type="predicted"/>
<dbReference type="GeneID" id="40324796"/>
<dbReference type="RefSeq" id="XP_029242245.1">
    <property type="nucleotide sequence ID" value="XM_029377926.1"/>
</dbReference>
<dbReference type="AlphaFoldDB" id="A0A422P1I0"/>
<evidence type="ECO:0000313" key="1">
    <source>
        <dbReference type="EMBL" id="RNF11535.1"/>
    </source>
</evidence>
<organism evidence="1 2">
    <name type="scientific">Trypanosoma rangeli</name>
    <dbReference type="NCBI Taxonomy" id="5698"/>
    <lineage>
        <taxon>Eukaryota</taxon>
        <taxon>Discoba</taxon>
        <taxon>Euglenozoa</taxon>
        <taxon>Kinetoplastea</taxon>
        <taxon>Metakinetoplastina</taxon>
        <taxon>Trypanosomatida</taxon>
        <taxon>Trypanosomatidae</taxon>
        <taxon>Trypanosoma</taxon>
        <taxon>Herpetosoma</taxon>
    </lineage>
</organism>
<protein>
    <submittedName>
        <fullName evidence="1">Uncharacterized protein</fullName>
    </submittedName>
</protein>
<sequence length="228" mass="24906">MGGVKHSIVFPFTSVFVVRKGIGGGVHEADRLSGETILFDGDPPHINGALRSSIVASFVRGCDIRASFALFPDCDEERERFRCGCAECIASLCAAGTGDVTREAVAETPRYDMERGNDRPRVLSFAPGGSGKRRLRSRLSGRERGSEFTIGAERDDFFTASVSGRRSCGAGEMLLPLLLLLIGSDLVMPKCIAGGFVDSLRINSRRRRMLSSLWRCWDCVVVRKRRGG</sequence>
<name>A0A422P1I0_TRYRA</name>
<dbReference type="EMBL" id="MKGL01000016">
    <property type="protein sequence ID" value="RNF11535.1"/>
    <property type="molecule type" value="Genomic_DNA"/>
</dbReference>
<dbReference type="Proteomes" id="UP000283634">
    <property type="component" value="Unassembled WGS sequence"/>
</dbReference>
<gene>
    <name evidence="1" type="ORF">TraAM80_00863</name>
</gene>
<keyword evidence="2" id="KW-1185">Reference proteome</keyword>
<evidence type="ECO:0000313" key="2">
    <source>
        <dbReference type="Proteomes" id="UP000283634"/>
    </source>
</evidence>
<comment type="caution">
    <text evidence="1">The sequence shown here is derived from an EMBL/GenBank/DDBJ whole genome shotgun (WGS) entry which is preliminary data.</text>
</comment>
<accession>A0A422P1I0</accession>